<keyword evidence="8 11" id="KW-0472">Membrane</keyword>
<dbReference type="InterPro" id="IPR032675">
    <property type="entry name" value="LRR_dom_sf"/>
</dbReference>
<evidence type="ECO:0000256" key="3">
    <source>
        <dbReference type="ARBA" id="ARBA00022614"/>
    </source>
</evidence>
<keyword evidence="5 12" id="KW-0732">Signal</keyword>
<dbReference type="AlphaFoldDB" id="A0A7H0S6E1"/>
<dbReference type="Gene3D" id="3.80.10.10">
    <property type="entry name" value="Ribonuclease Inhibitor"/>
    <property type="match status" value="3"/>
</dbReference>
<dbReference type="PROSITE" id="PS51450">
    <property type="entry name" value="LRR"/>
    <property type="match status" value="1"/>
</dbReference>
<keyword evidence="6" id="KW-0677">Repeat</keyword>
<evidence type="ECO:0000256" key="11">
    <source>
        <dbReference type="SAM" id="Phobius"/>
    </source>
</evidence>
<dbReference type="GO" id="GO:0007165">
    <property type="term" value="P:signal transduction"/>
    <property type="evidence" value="ECO:0007669"/>
    <property type="project" value="InterPro"/>
</dbReference>
<sequence>MWLCTCTVVICFCSMVVDGGYFCANLKCICSRSEASCIGHEHRLQYIPKLPSNITALYFNGNDIHTVNLNATRNITRMRILNMADNKIKNISADAFVNFTALTKLDLSKNSDLDVSDIQNSFQSLKNSRIKYITLNSMGWNHLPDSMFSHLFDTKIKGIDLVFNHLQTLNGSIFSRLKYLSSLDIGVNRLTSVNVSGLASIINLNIPENLISEIPDFCDSSTGSSLTPKLEDLNLNDNKIRTLTKDSFKCLYKLFQLTLQRNPLQTIKNNFMLPLTSLNTLYLSGIGYVPLDVKLEKHALNSSSLRRLYFEESMLNIGSYNPEYMFMNTPYLEYLILSDTSMPLDKTSLRLLFEPLKHLLVLRLDNIGLQHMPEKIFSKMRSLIELSLSRNQIQSWNATKVFGQKLTLSYLYLNKNRISVINETSFPKLMMRFLRHLDLSDNPFSCTCVDIPALGWFLNNSRYLVKYPDDYKCGSPTIFKDMIITDVNSTHESCIEKYQEVPADIILPVILPVSLISGVSMTTMLLVYKCRWRLRYGIYHLKRKFKRNSNSENSRDFVYSGFVIYSDADRKWVHNQLILKLEKEKGFRLCIRLRDFEIGKVHVDNIVDNMEISQKIVLILSNNFAKDEWCHFQLLLAEARLLNENNIDIFVLILLDEIKSNFLRPSLYKLITNEQYCIWSKSESNNSLFWDQVMSEMNKISCLKY</sequence>
<dbReference type="GO" id="GO:0005886">
    <property type="term" value="C:plasma membrane"/>
    <property type="evidence" value="ECO:0007669"/>
    <property type="project" value="TreeGrafter"/>
</dbReference>
<comment type="similarity">
    <text evidence="2">Belongs to the Toll-like receptor family.</text>
</comment>
<evidence type="ECO:0000313" key="14">
    <source>
        <dbReference type="EMBL" id="QNQ79668.1"/>
    </source>
</evidence>
<dbReference type="InterPro" id="IPR003591">
    <property type="entry name" value="Leu-rich_rpt_typical-subtyp"/>
</dbReference>
<dbReference type="SUPFAM" id="SSF52200">
    <property type="entry name" value="Toll/Interleukin receptor TIR domain"/>
    <property type="match status" value="1"/>
</dbReference>
<dbReference type="PANTHER" id="PTHR24365">
    <property type="entry name" value="TOLL-LIKE RECEPTOR"/>
    <property type="match status" value="1"/>
</dbReference>
<evidence type="ECO:0000256" key="9">
    <source>
        <dbReference type="ARBA" id="ARBA00023170"/>
    </source>
</evidence>
<dbReference type="InterPro" id="IPR035897">
    <property type="entry name" value="Toll_tir_struct_dom_sf"/>
</dbReference>
<evidence type="ECO:0000259" key="13">
    <source>
        <dbReference type="PROSITE" id="PS50104"/>
    </source>
</evidence>
<evidence type="ECO:0000256" key="2">
    <source>
        <dbReference type="ARBA" id="ARBA00009634"/>
    </source>
</evidence>
<organism evidence="14">
    <name type="scientific">Anadara kagoshimensis</name>
    <dbReference type="NCBI Taxonomy" id="1390362"/>
    <lineage>
        <taxon>Eukaryota</taxon>
        <taxon>Metazoa</taxon>
        <taxon>Spiralia</taxon>
        <taxon>Lophotrochozoa</taxon>
        <taxon>Mollusca</taxon>
        <taxon>Bivalvia</taxon>
        <taxon>Autobranchia</taxon>
        <taxon>Pteriomorphia</taxon>
        <taxon>Arcoida</taxon>
        <taxon>Arcoidea</taxon>
        <taxon>Arcidae</taxon>
        <taxon>Anadara</taxon>
    </lineage>
</organism>
<dbReference type="PROSITE" id="PS50104">
    <property type="entry name" value="TIR"/>
    <property type="match status" value="1"/>
</dbReference>
<evidence type="ECO:0000256" key="7">
    <source>
        <dbReference type="ARBA" id="ARBA00022989"/>
    </source>
</evidence>
<dbReference type="InterPro" id="IPR001611">
    <property type="entry name" value="Leu-rich_rpt"/>
</dbReference>
<dbReference type="Gene3D" id="3.40.50.10140">
    <property type="entry name" value="Toll/interleukin-1 receptor homology (TIR) domain"/>
    <property type="match status" value="1"/>
</dbReference>
<keyword evidence="4 11" id="KW-0812">Transmembrane</keyword>
<dbReference type="InterPro" id="IPR000157">
    <property type="entry name" value="TIR_dom"/>
</dbReference>
<keyword evidence="3" id="KW-0433">Leucine-rich repeat</keyword>
<evidence type="ECO:0000256" key="8">
    <source>
        <dbReference type="ARBA" id="ARBA00023136"/>
    </source>
</evidence>
<dbReference type="Pfam" id="PF13855">
    <property type="entry name" value="LRR_8"/>
    <property type="match status" value="2"/>
</dbReference>
<feature type="domain" description="TIR" evidence="13">
    <location>
        <begin position="557"/>
        <end position="697"/>
    </location>
</feature>
<evidence type="ECO:0000256" key="5">
    <source>
        <dbReference type="ARBA" id="ARBA00022729"/>
    </source>
</evidence>
<comment type="subcellular location">
    <subcellularLocation>
        <location evidence="1">Membrane</location>
        <topology evidence="1">Single-pass membrane protein</topology>
    </subcellularLocation>
</comment>
<keyword evidence="7 11" id="KW-1133">Transmembrane helix</keyword>
<accession>A0A7H0S6E1</accession>
<feature type="transmembrane region" description="Helical" evidence="11">
    <location>
        <begin position="505"/>
        <end position="528"/>
    </location>
</feature>
<evidence type="ECO:0000256" key="6">
    <source>
        <dbReference type="ARBA" id="ARBA00022737"/>
    </source>
</evidence>
<keyword evidence="9 14" id="KW-0675">Receptor</keyword>
<dbReference type="PANTHER" id="PTHR24365:SF530">
    <property type="entry name" value="MSTPROX-RELATED"/>
    <property type="match status" value="1"/>
</dbReference>
<evidence type="ECO:0000256" key="12">
    <source>
        <dbReference type="SAM" id="SignalP"/>
    </source>
</evidence>
<dbReference type="GO" id="GO:0038023">
    <property type="term" value="F:signaling receptor activity"/>
    <property type="evidence" value="ECO:0007669"/>
    <property type="project" value="TreeGrafter"/>
</dbReference>
<name>A0A7H0S6E1_9BIVA</name>
<dbReference type="EMBL" id="MN716756">
    <property type="protein sequence ID" value="QNQ79668.1"/>
    <property type="molecule type" value="mRNA"/>
</dbReference>
<evidence type="ECO:0000256" key="1">
    <source>
        <dbReference type="ARBA" id="ARBA00004167"/>
    </source>
</evidence>
<keyword evidence="10" id="KW-0325">Glycoprotein</keyword>
<evidence type="ECO:0000256" key="4">
    <source>
        <dbReference type="ARBA" id="ARBA00022692"/>
    </source>
</evidence>
<dbReference type="SUPFAM" id="SSF52047">
    <property type="entry name" value="RNI-like"/>
    <property type="match status" value="1"/>
</dbReference>
<dbReference type="SMART" id="SM00369">
    <property type="entry name" value="LRR_TYP"/>
    <property type="match status" value="7"/>
</dbReference>
<reference evidence="14" key="1">
    <citation type="submission" date="2019-11" db="EMBL/GenBank/DDBJ databases">
        <authorList>
            <person name="Ren Y."/>
            <person name="Bu W."/>
        </authorList>
    </citation>
    <scope>NUCLEOTIDE SEQUENCE</scope>
    <source>
        <tissue evidence="14">Hepatopancreas</tissue>
    </source>
</reference>
<evidence type="ECO:0000256" key="10">
    <source>
        <dbReference type="ARBA" id="ARBA00023180"/>
    </source>
</evidence>
<dbReference type="Pfam" id="PF01582">
    <property type="entry name" value="TIR"/>
    <property type="match status" value="1"/>
</dbReference>
<feature type="signal peptide" evidence="12">
    <location>
        <begin position="1"/>
        <end position="19"/>
    </location>
</feature>
<dbReference type="SMART" id="SM00255">
    <property type="entry name" value="TIR"/>
    <property type="match status" value="1"/>
</dbReference>
<proteinExistence type="evidence at transcript level"/>
<feature type="chain" id="PRO_5028904645" evidence="12">
    <location>
        <begin position="20"/>
        <end position="705"/>
    </location>
</feature>
<protein>
    <submittedName>
        <fullName evidence="14">Toll-like receptor</fullName>
    </submittedName>
</protein>